<dbReference type="RefSeq" id="XP_052111312.1">
    <property type="nucleotide sequence ID" value="XM_052255352.1"/>
</dbReference>
<proteinExistence type="predicted"/>
<dbReference type="AlphaFoldDB" id="A0A9C6TJ80"/>
<dbReference type="RefSeq" id="XP_052111311.1">
    <property type="nucleotide sequence ID" value="XM_052255351.1"/>
</dbReference>
<dbReference type="KEGG" id="adu:107471226"/>
<dbReference type="Proteomes" id="UP000515211">
    <property type="component" value="Chromosome 10"/>
</dbReference>
<reference evidence="2 3" key="2">
    <citation type="submission" date="2025-04" db="UniProtKB">
        <authorList>
            <consortium name="RefSeq"/>
        </authorList>
    </citation>
    <scope>IDENTIFICATION</scope>
    <source>
        <tissue evidence="2 3">Whole plant</tissue>
    </source>
</reference>
<evidence type="ECO:0000313" key="3">
    <source>
        <dbReference type="RefSeq" id="XP_052111312.1"/>
    </source>
</evidence>
<name>A0A9C6TJ80_ARADU</name>
<evidence type="ECO:0000313" key="2">
    <source>
        <dbReference type="RefSeq" id="XP_052111311.1"/>
    </source>
</evidence>
<organism evidence="1 3">
    <name type="scientific">Arachis duranensis</name>
    <name type="common">Wild peanut</name>
    <dbReference type="NCBI Taxonomy" id="130453"/>
    <lineage>
        <taxon>Eukaryota</taxon>
        <taxon>Viridiplantae</taxon>
        <taxon>Streptophyta</taxon>
        <taxon>Embryophyta</taxon>
        <taxon>Tracheophyta</taxon>
        <taxon>Spermatophyta</taxon>
        <taxon>Magnoliopsida</taxon>
        <taxon>eudicotyledons</taxon>
        <taxon>Gunneridae</taxon>
        <taxon>Pentapetalae</taxon>
        <taxon>rosids</taxon>
        <taxon>fabids</taxon>
        <taxon>Fabales</taxon>
        <taxon>Fabaceae</taxon>
        <taxon>Papilionoideae</taxon>
        <taxon>50 kb inversion clade</taxon>
        <taxon>dalbergioids sensu lato</taxon>
        <taxon>Dalbergieae</taxon>
        <taxon>Pterocarpus clade</taxon>
        <taxon>Arachis</taxon>
    </lineage>
</organism>
<keyword evidence="1" id="KW-1185">Reference proteome</keyword>
<dbReference type="GeneID" id="107471226"/>
<reference evidence="1" key="1">
    <citation type="journal article" date="2016" name="Nat. Genet.">
        <title>The genome sequences of Arachis duranensis and Arachis ipaensis, the diploid ancestors of cultivated peanut.</title>
        <authorList>
            <person name="Bertioli D.J."/>
            <person name="Cannon S.B."/>
            <person name="Froenicke L."/>
            <person name="Huang G."/>
            <person name="Farmer A.D."/>
            <person name="Cannon E.K."/>
            <person name="Liu X."/>
            <person name="Gao D."/>
            <person name="Clevenger J."/>
            <person name="Dash S."/>
            <person name="Ren L."/>
            <person name="Moretzsohn M.C."/>
            <person name="Shirasawa K."/>
            <person name="Huang W."/>
            <person name="Vidigal B."/>
            <person name="Abernathy B."/>
            <person name="Chu Y."/>
            <person name="Niederhuth C.E."/>
            <person name="Umale P."/>
            <person name="Araujo A.C."/>
            <person name="Kozik A."/>
            <person name="Kim K.D."/>
            <person name="Burow M.D."/>
            <person name="Varshney R.K."/>
            <person name="Wang X."/>
            <person name="Zhang X."/>
            <person name="Barkley N."/>
            <person name="Guimaraes P.M."/>
            <person name="Isobe S."/>
            <person name="Guo B."/>
            <person name="Liao B."/>
            <person name="Stalker H.T."/>
            <person name="Schmitz R.J."/>
            <person name="Scheffler B.E."/>
            <person name="Leal-Bertioli S.C."/>
            <person name="Xun X."/>
            <person name="Jackson S.A."/>
            <person name="Michelmore R."/>
            <person name="Ozias-Akins P."/>
        </authorList>
    </citation>
    <scope>NUCLEOTIDE SEQUENCE [LARGE SCALE GENOMIC DNA]</scope>
    <source>
        <strain evidence="1">cv. V14167</strain>
    </source>
</reference>
<gene>
    <name evidence="2 3" type="primary">LOC107471226</name>
</gene>
<evidence type="ECO:0000313" key="1">
    <source>
        <dbReference type="Proteomes" id="UP000515211"/>
    </source>
</evidence>
<accession>A0A9C6TJ80</accession>
<sequence>MMEIERALFLALNADEHSQCELAFLSSLSVASSVSNRSGVTLCDSISRLSIHSLSFLLMRYASASEPTRKTATGSWTLQPKQTGLASFDHLKWKKIQILRCRKKVQIQRNLKHEQEGKYSRKLLKN</sequence>
<protein>
    <submittedName>
        <fullName evidence="2 3">Uncharacterized protein LOC107471226</fullName>
    </submittedName>
</protein>